<dbReference type="GO" id="GO:0005741">
    <property type="term" value="C:mitochondrial outer membrane"/>
    <property type="evidence" value="ECO:0007669"/>
    <property type="project" value="TreeGrafter"/>
</dbReference>
<name>A0A4Z0YUN5_9PEZI</name>
<comment type="caution">
    <text evidence="3">The sequence shown here is derived from an EMBL/GenBank/DDBJ whole genome shotgun (WGS) entry which is preliminary data.</text>
</comment>
<gene>
    <name evidence="3" type="ORF">E0Z10_g7583</name>
</gene>
<sequence>MASLKGTIVVTGSGGGLGCALVSKIISTTELADYHSIYTVRSTLSSAVKLQSILSSAPKAYRYDVQSLDLSRLVNVREFASKLNARVAAGEIPPIRALILNAAVNDMGKQSFTNDGFDTGFASNYLSHWVLTLLILQSMDRKDGRIVVVGSATHDVNHPIHKLTGYYNDENWKTFFKGDNIESIANGTWCPNDVAKPEISGGRRYGVAKMCAIMMIAELQQRLDSDPALQGVSIVGVDPGHMSTGIMRHGNWMTRNVAPIIMSLIAQLTVVFQTNPHFRTTAKSAGDLMAAAFEVGPRLRGKYLDGSELSRVSPEAADTKKREMVWRESVRLAHLKQQETKLVHWD</sequence>
<dbReference type="GO" id="GO:0005789">
    <property type="term" value="C:endoplasmic reticulum membrane"/>
    <property type="evidence" value="ECO:0007669"/>
    <property type="project" value="TreeGrafter"/>
</dbReference>
<accession>A0A4Z0YUN5</accession>
<dbReference type="OrthoDB" id="191139at2759"/>
<evidence type="ECO:0000313" key="4">
    <source>
        <dbReference type="Proteomes" id="UP000297716"/>
    </source>
</evidence>
<reference evidence="3 4" key="1">
    <citation type="submission" date="2019-03" db="EMBL/GenBank/DDBJ databases">
        <title>Draft genome sequence of Xylaria hypoxylon DSM 108379, a ubiquitous saprotrophic-parasitic fungi on hardwood.</title>
        <authorList>
            <person name="Buettner E."/>
            <person name="Leonhardt S."/>
            <person name="Gebauer A.M."/>
            <person name="Liers C."/>
            <person name="Hofrichter M."/>
            <person name="Kellner H."/>
        </authorList>
    </citation>
    <scope>NUCLEOTIDE SEQUENCE [LARGE SCALE GENOMIC DNA]</scope>
    <source>
        <strain evidence="3 4">DSM 108379</strain>
    </source>
</reference>
<organism evidence="3 4">
    <name type="scientific">Xylaria hypoxylon</name>
    <dbReference type="NCBI Taxonomy" id="37992"/>
    <lineage>
        <taxon>Eukaryota</taxon>
        <taxon>Fungi</taxon>
        <taxon>Dikarya</taxon>
        <taxon>Ascomycota</taxon>
        <taxon>Pezizomycotina</taxon>
        <taxon>Sordariomycetes</taxon>
        <taxon>Xylariomycetidae</taxon>
        <taxon>Xylariales</taxon>
        <taxon>Xylariaceae</taxon>
        <taxon>Xylaria</taxon>
    </lineage>
</organism>
<dbReference type="GO" id="GO:0005811">
    <property type="term" value="C:lipid droplet"/>
    <property type="evidence" value="ECO:0007669"/>
    <property type="project" value="TreeGrafter"/>
</dbReference>
<dbReference type="AlphaFoldDB" id="A0A4Z0YUN5"/>
<evidence type="ECO:0000313" key="3">
    <source>
        <dbReference type="EMBL" id="TGJ81186.1"/>
    </source>
</evidence>
<dbReference type="PROSITE" id="PS51257">
    <property type="entry name" value="PROKAR_LIPOPROTEIN"/>
    <property type="match status" value="1"/>
</dbReference>
<dbReference type="GO" id="GO:0000253">
    <property type="term" value="F:3-beta-hydroxysteroid 3-dehydrogenase (NADP+) activity"/>
    <property type="evidence" value="ECO:0007669"/>
    <property type="project" value="UniProtKB-EC"/>
</dbReference>
<evidence type="ECO:0000256" key="1">
    <source>
        <dbReference type="ARBA" id="ARBA00023589"/>
    </source>
</evidence>
<evidence type="ECO:0000256" key="2">
    <source>
        <dbReference type="ARBA" id="ARBA00023621"/>
    </source>
</evidence>
<protein>
    <recommendedName>
        <fullName evidence="2">3beta-hydroxysteroid 3-dehydrogenase</fullName>
        <ecNumber evidence="2">1.1.1.270</ecNumber>
    </recommendedName>
</protein>
<dbReference type="InterPro" id="IPR051593">
    <property type="entry name" value="Ergosterol_Biosynth_ERG27"/>
</dbReference>
<dbReference type="SUPFAM" id="SSF51735">
    <property type="entry name" value="NAD(P)-binding Rossmann-fold domains"/>
    <property type="match status" value="1"/>
</dbReference>
<dbReference type="PRINTS" id="PR00081">
    <property type="entry name" value="GDHRDH"/>
</dbReference>
<dbReference type="InterPro" id="IPR002347">
    <property type="entry name" value="SDR_fam"/>
</dbReference>
<dbReference type="InterPro" id="IPR036291">
    <property type="entry name" value="NAD(P)-bd_dom_sf"/>
</dbReference>
<dbReference type="Proteomes" id="UP000297716">
    <property type="component" value="Unassembled WGS sequence"/>
</dbReference>
<proteinExistence type="predicted"/>
<dbReference type="Pfam" id="PF00106">
    <property type="entry name" value="adh_short"/>
    <property type="match status" value="1"/>
</dbReference>
<dbReference type="Gene3D" id="3.40.50.720">
    <property type="entry name" value="NAD(P)-binding Rossmann-like Domain"/>
    <property type="match status" value="1"/>
</dbReference>
<comment type="pathway">
    <text evidence="1">Steroid biosynthesis; zymosterol biosynthesis; zymosterol from lanosterol: step 5/6.</text>
</comment>
<dbReference type="STRING" id="37992.A0A4Z0YUN5"/>
<dbReference type="PANTHER" id="PTHR43647:SF4">
    <property type="entry name" value="KETOREDUCTASE (KR) DOMAIN-CONTAINING PROTEIN"/>
    <property type="match status" value="1"/>
</dbReference>
<dbReference type="EMBL" id="SKBN01000181">
    <property type="protein sequence ID" value="TGJ81186.1"/>
    <property type="molecule type" value="Genomic_DNA"/>
</dbReference>
<dbReference type="PANTHER" id="PTHR43647">
    <property type="entry name" value="DEHYDROGENASE"/>
    <property type="match status" value="1"/>
</dbReference>
<dbReference type="EC" id="1.1.1.270" evidence="2"/>
<keyword evidence="4" id="KW-1185">Reference proteome</keyword>